<dbReference type="GeneID" id="113712848"/>
<feature type="region of interest" description="Disordered" evidence="1">
    <location>
        <begin position="1"/>
        <end position="26"/>
    </location>
</feature>
<feature type="region of interest" description="Disordered" evidence="1">
    <location>
        <begin position="99"/>
        <end position="134"/>
    </location>
</feature>
<dbReference type="Proteomes" id="UP001652660">
    <property type="component" value="Chromosome 10e"/>
</dbReference>
<gene>
    <name evidence="3" type="primary">LOC113712848</name>
</gene>
<name>A0ABM4VT64_COFAR</name>
<dbReference type="RefSeq" id="XP_071922712.1">
    <property type="nucleotide sequence ID" value="XM_072066611.1"/>
</dbReference>
<feature type="region of interest" description="Disordered" evidence="1">
    <location>
        <begin position="149"/>
        <end position="201"/>
    </location>
</feature>
<accession>A0ABM4VT64</accession>
<proteinExistence type="predicted"/>
<keyword evidence="2" id="KW-1185">Reference proteome</keyword>
<feature type="compositionally biased region" description="Polar residues" evidence="1">
    <location>
        <begin position="1"/>
        <end position="12"/>
    </location>
</feature>
<organism evidence="2 3">
    <name type="scientific">Coffea arabica</name>
    <name type="common">Arabian coffee</name>
    <dbReference type="NCBI Taxonomy" id="13443"/>
    <lineage>
        <taxon>Eukaryota</taxon>
        <taxon>Viridiplantae</taxon>
        <taxon>Streptophyta</taxon>
        <taxon>Embryophyta</taxon>
        <taxon>Tracheophyta</taxon>
        <taxon>Spermatophyta</taxon>
        <taxon>Magnoliopsida</taxon>
        <taxon>eudicotyledons</taxon>
        <taxon>Gunneridae</taxon>
        <taxon>Pentapetalae</taxon>
        <taxon>asterids</taxon>
        <taxon>lamiids</taxon>
        <taxon>Gentianales</taxon>
        <taxon>Rubiaceae</taxon>
        <taxon>Ixoroideae</taxon>
        <taxon>Gardenieae complex</taxon>
        <taxon>Bertiereae - Coffeeae clade</taxon>
        <taxon>Coffeeae</taxon>
        <taxon>Coffea</taxon>
    </lineage>
</organism>
<protein>
    <submittedName>
        <fullName evidence="3">Uncharacterized protein</fullName>
    </submittedName>
</protein>
<sequence>MGTSGVRSNALQQRKGGAEESNASDGVPLCLPRLLVAKDDEQDALCACEVGQDVEEGEMAVGCLVVEEVIQNAAEQEIERIADLVCDEMVEARLDEALEEEEEGMEDQAQQQMRGGQGNLSSSGEYVPAAGNLSPRGTALAEGIGAVEMGRPLEQPRQVHDDSFRVVTGKSKGVRARFPSDRALRSTVRASQNSFQPLPHD</sequence>
<feature type="compositionally biased region" description="Polar residues" evidence="1">
    <location>
        <begin position="188"/>
        <end position="201"/>
    </location>
</feature>
<evidence type="ECO:0000256" key="1">
    <source>
        <dbReference type="SAM" id="MobiDB-lite"/>
    </source>
</evidence>
<evidence type="ECO:0000313" key="2">
    <source>
        <dbReference type="Proteomes" id="UP001652660"/>
    </source>
</evidence>
<evidence type="ECO:0000313" key="3">
    <source>
        <dbReference type="RefSeq" id="XP_071922712.1"/>
    </source>
</evidence>
<reference evidence="3" key="1">
    <citation type="submission" date="2025-08" db="UniProtKB">
        <authorList>
            <consortium name="RefSeq"/>
        </authorList>
    </citation>
    <scope>IDENTIFICATION</scope>
    <source>
        <tissue evidence="3">Leaves</tissue>
    </source>
</reference>